<dbReference type="PANTHER" id="PTHR43246">
    <property type="entry name" value="PEPTIDYL-PROLYL CIS-TRANS ISOMERASE CYP38, CHLOROPLASTIC"/>
    <property type="match status" value="1"/>
</dbReference>
<proteinExistence type="predicted"/>
<organism evidence="6 7">
    <name type="scientific">Sphingobium quisquiliarum P25</name>
    <dbReference type="NCBI Taxonomy" id="1329909"/>
    <lineage>
        <taxon>Bacteria</taxon>
        <taxon>Pseudomonadati</taxon>
        <taxon>Pseudomonadota</taxon>
        <taxon>Alphaproteobacteria</taxon>
        <taxon>Sphingomonadales</taxon>
        <taxon>Sphingomonadaceae</taxon>
        <taxon>Sphingobium</taxon>
    </lineage>
</organism>
<dbReference type="SUPFAM" id="SSF50891">
    <property type="entry name" value="Cyclophilin-like"/>
    <property type="match status" value="1"/>
</dbReference>
<gene>
    <name evidence="6" type="ORF">L288_09270</name>
</gene>
<keyword evidence="7" id="KW-1185">Reference proteome</keyword>
<keyword evidence="3 6" id="KW-0413">Isomerase</keyword>
<dbReference type="Pfam" id="PF00160">
    <property type="entry name" value="Pro_isomerase"/>
    <property type="match status" value="1"/>
</dbReference>
<dbReference type="EMBL" id="ATHO01000074">
    <property type="protein sequence ID" value="EQB07874.1"/>
    <property type="molecule type" value="Genomic_DNA"/>
</dbReference>
<sequence length="209" mass="21927">MRAAARDFIRHVALLLAALLCLPPALAQVPAASPPPADVRVALDTSAGRILVAVHLAKAPVTAANFLRYVDQKRFDGTLFYRGVGSADYGFVQGGAQNDPKRVLPPIAHEPTSRTGLTHDDGALSMARYAPGSATGDFFIVLGKMPGMDAQPQAPGDNQGFAVFAHVVEGMDVVRAILAAPKSPAAGEGVMKGQMLEQPVKIISARRVP</sequence>
<protein>
    <recommendedName>
        <fullName evidence="1">peptidylprolyl isomerase</fullName>
        <ecNumber evidence="1">5.2.1.8</ecNumber>
    </recommendedName>
</protein>
<keyword evidence="2" id="KW-0697">Rotamase</keyword>
<comment type="caution">
    <text evidence="6">The sequence shown here is derived from an EMBL/GenBank/DDBJ whole genome shotgun (WGS) entry which is preliminary data.</text>
</comment>
<evidence type="ECO:0000256" key="2">
    <source>
        <dbReference type="ARBA" id="ARBA00023110"/>
    </source>
</evidence>
<keyword evidence="4" id="KW-0732">Signal</keyword>
<accession>T0IE11</accession>
<evidence type="ECO:0000256" key="4">
    <source>
        <dbReference type="SAM" id="SignalP"/>
    </source>
</evidence>
<feature type="domain" description="PPIase cyclophilin-type" evidence="5">
    <location>
        <begin position="44"/>
        <end position="207"/>
    </location>
</feature>
<dbReference type="CDD" id="cd00317">
    <property type="entry name" value="cyclophilin"/>
    <property type="match status" value="1"/>
</dbReference>
<dbReference type="EC" id="5.2.1.8" evidence="1"/>
<dbReference type="AlphaFoldDB" id="T0IE11"/>
<name>T0IE11_9SPHN</name>
<evidence type="ECO:0000313" key="7">
    <source>
        <dbReference type="Proteomes" id="UP000015525"/>
    </source>
</evidence>
<feature type="signal peptide" evidence="4">
    <location>
        <begin position="1"/>
        <end position="27"/>
    </location>
</feature>
<dbReference type="InterPro" id="IPR002130">
    <property type="entry name" value="Cyclophilin-type_PPIase_dom"/>
</dbReference>
<dbReference type="InterPro" id="IPR029000">
    <property type="entry name" value="Cyclophilin-like_dom_sf"/>
</dbReference>
<dbReference type="PATRIC" id="fig|1329909.3.peg.1793"/>
<dbReference type="Proteomes" id="UP000015525">
    <property type="component" value="Unassembled WGS sequence"/>
</dbReference>
<dbReference type="InterPro" id="IPR044665">
    <property type="entry name" value="E_coli_cyclophilin_A-like"/>
</dbReference>
<dbReference type="GO" id="GO:0003755">
    <property type="term" value="F:peptidyl-prolyl cis-trans isomerase activity"/>
    <property type="evidence" value="ECO:0007669"/>
    <property type="project" value="UniProtKB-KW"/>
</dbReference>
<feature type="chain" id="PRO_5004577144" description="peptidylprolyl isomerase" evidence="4">
    <location>
        <begin position="28"/>
        <end position="209"/>
    </location>
</feature>
<dbReference type="Gene3D" id="2.40.100.10">
    <property type="entry name" value="Cyclophilin-like"/>
    <property type="match status" value="1"/>
</dbReference>
<reference evidence="6 7" key="1">
    <citation type="journal article" date="2013" name="Genome Announc.">
        <title>Draft Genome Sequence of Sphingobium quisquiliarum Strain P25T, a Novel Hexachlorocyclohexane (HCH)-Degrading Bacterium Isolated from an HCH Dumpsite.</title>
        <authorList>
            <person name="Kumar Singh A."/>
            <person name="Sangwan N."/>
            <person name="Sharma A."/>
            <person name="Gupta V."/>
            <person name="Khurana J.P."/>
            <person name="Lal R."/>
        </authorList>
    </citation>
    <scope>NUCLEOTIDE SEQUENCE [LARGE SCALE GENOMIC DNA]</scope>
    <source>
        <strain evidence="6 7">P25</strain>
    </source>
</reference>
<dbReference type="RefSeq" id="WP_021238124.1">
    <property type="nucleotide sequence ID" value="NZ_ATHO01000074.1"/>
</dbReference>
<evidence type="ECO:0000256" key="1">
    <source>
        <dbReference type="ARBA" id="ARBA00013194"/>
    </source>
</evidence>
<evidence type="ECO:0000256" key="3">
    <source>
        <dbReference type="ARBA" id="ARBA00023235"/>
    </source>
</evidence>
<evidence type="ECO:0000313" key="6">
    <source>
        <dbReference type="EMBL" id="EQB07874.1"/>
    </source>
</evidence>
<dbReference type="PROSITE" id="PS50072">
    <property type="entry name" value="CSA_PPIASE_2"/>
    <property type="match status" value="1"/>
</dbReference>
<evidence type="ECO:0000259" key="5">
    <source>
        <dbReference type="PROSITE" id="PS50072"/>
    </source>
</evidence>